<reference evidence="10" key="1">
    <citation type="journal article" date="2015" name="Nature">
        <title>Complex archaea that bridge the gap between prokaryotes and eukaryotes.</title>
        <authorList>
            <person name="Spang A."/>
            <person name="Saw J.H."/>
            <person name="Jorgensen S.L."/>
            <person name="Zaremba-Niedzwiedzka K."/>
            <person name="Martijn J."/>
            <person name="Lind A.E."/>
            <person name="van Eijk R."/>
            <person name="Schleper C."/>
            <person name="Guy L."/>
            <person name="Ettema T.J."/>
        </authorList>
    </citation>
    <scope>NUCLEOTIDE SEQUENCE</scope>
</reference>
<feature type="domain" description="ComEC/Rec2-related protein" evidence="8">
    <location>
        <begin position="285"/>
        <end position="566"/>
    </location>
</feature>
<dbReference type="Pfam" id="PF03772">
    <property type="entry name" value="Competence"/>
    <property type="match status" value="1"/>
</dbReference>
<evidence type="ECO:0008006" key="11">
    <source>
        <dbReference type="Google" id="ProtNLM"/>
    </source>
</evidence>
<feature type="transmembrane region" description="Helical" evidence="7">
    <location>
        <begin position="309"/>
        <end position="335"/>
    </location>
</feature>
<accession>A0A0F9VIF9</accession>
<dbReference type="InterPro" id="IPR025405">
    <property type="entry name" value="DUF4131"/>
</dbReference>
<evidence type="ECO:0000256" key="2">
    <source>
        <dbReference type="ARBA" id="ARBA00022475"/>
    </source>
</evidence>
<keyword evidence="5 7" id="KW-0472">Membrane</keyword>
<evidence type="ECO:0000256" key="5">
    <source>
        <dbReference type="ARBA" id="ARBA00023136"/>
    </source>
</evidence>
<dbReference type="PANTHER" id="PTHR30619">
    <property type="entry name" value="DNA INTERNALIZATION/COMPETENCE PROTEIN COMEC/REC2"/>
    <property type="match status" value="1"/>
</dbReference>
<feature type="transmembrane region" description="Helical" evidence="7">
    <location>
        <begin position="347"/>
        <end position="369"/>
    </location>
</feature>
<dbReference type="GO" id="GO:0005886">
    <property type="term" value="C:plasma membrane"/>
    <property type="evidence" value="ECO:0007669"/>
    <property type="project" value="UniProtKB-SubCell"/>
</dbReference>
<gene>
    <name evidence="10" type="ORF">LCGC14_0402660</name>
</gene>
<keyword evidence="4 7" id="KW-1133">Transmembrane helix</keyword>
<feature type="transmembrane region" description="Helical" evidence="7">
    <location>
        <begin position="544"/>
        <end position="568"/>
    </location>
</feature>
<comment type="subcellular location">
    <subcellularLocation>
        <location evidence="1">Cell membrane</location>
        <topology evidence="1">Multi-pass membrane protein</topology>
    </subcellularLocation>
</comment>
<evidence type="ECO:0000313" key="10">
    <source>
        <dbReference type="EMBL" id="KKN73281.1"/>
    </source>
</evidence>
<proteinExistence type="predicted"/>
<feature type="transmembrane region" description="Helical" evidence="7">
    <location>
        <begin position="83"/>
        <end position="100"/>
    </location>
</feature>
<feature type="transmembrane region" description="Helical" evidence="7">
    <location>
        <begin position="390"/>
        <end position="409"/>
    </location>
</feature>
<evidence type="ECO:0000256" key="4">
    <source>
        <dbReference type="ARBA" id="ARBA00022989"/>
    </source>
</evidence>
<dbReference type="InterPro" id="IPR004477">
    <property type="entry name" value="ComEC_N"/>
</dbReference>
<dbReference type="EMBL" id="LAZR01000347">
    <property type="protein sequence ID" value="KKN73281.1"/>
    <property type="molecule type" value="Genomic_DNA"/>
</dbReference>
<dbReference type="InterPro" id="IPR052159">
    <property type="entry name" value="Competence_DNA_uptake"/>
</dbReference>
<feature type="compositionally biased region" description="Basic and acidic residues" evidence="6">
    <location>
        <begin position="1"/>
        <end position="10"/>
    </location>
</feature>
<dbReference type="Pfam" id="PF13567">
    <property type="entry name" value="DUF4131"/>
    <property type="match status" value="1"/>
</dbReference>
<sequence>MNTATDRNDSATEQNGRRTRAGGFGAWRGLRLPPRAEWGAFIAGWLTAQLEAETRHRSGFHLIAIGLMVGVTVVYGIGWRPSLAVGAIASIALLALALRVPGRPVLRPTLICAGFILAGAALSIAEIERTDTTLFSGEATVRIAGTVVSRERTDSGRYRYVIDVASTERPVLSRPPERVRVVVGSRHALIPPGGDFRGLVRLRPPSGPAFPGSHDFAFAPFFSGIGAYGFSLGAPEPPASDIFGSAARKGPGAWLRHRLSATRLAMTERISQIIGGAEGGIAAALVTGERTGIPDEAEEWLRGTGLAHVLSISGLHMAIVAGFAMLLVRTVFALVPAIALRFPIKKIAAVAALVVATFYLALSGANIATQRAFIMLAIMLTAVQLDRPALTLRNVSIAAIVVIALTPHAVMTASFQMSFAATVALIGGYAALSRRRSRSPVPPGSRGWGHRILLAFAAIAMTSLIAGTATAPYAAYHFHRLATFGLVANVLTMPLFTLWIMPLALIGSLAMPFGLDAWAFQAMGYGIGLVLQIARFVYERLPDQAIGLTTATGLVLLTAAILAASCFASRLRYLAIPLTLAGLAAAPDRVAPPELLIFEDGKEVALVAEDGQLAFLRERPNDFIAAQWERAFEARGRPSADPEPRRRISADCDEALCRFETRDGLKVVWTDDYEKTGVACDSGDVAIVARAIRLSACRSGAILVTLRTLRRTGSLAIRRDALTGRPIVDRAVADPPAEWNRHRLAPWPEYWRKPAVETPATVVRQENEAVQTVKDAASGKAANPRAGSPENPPPKAAVEPN</sequence>
<feature type="region of interest" description="Disordered" evidence="6">
    <location>
        <begin position="1"/>
        <end position="22"/>
    </location>
</feature>
<evidence type="ECO:0000256" key="1">
    <source>
        <dbReference type="ARBA" id="ARBA00004651"/>
    </source>
</evidence>
<protein>
    <recommendedName>
        <fullName evidence="11">ComEC/Rec2-related protein domain-containing protein</fullName>
    </recommendedName>
</protein>
<evidence type="ECO:0000259" key="8">
    <source>
        <dbReference type="Pfam" id="PF03772"/>
    </source>
</evidence>
<evidence type="ECO:0000256" key="6">
    <source>
        <dbReference type="SAM" id="MobiDB-lite"/>
    </source>
</evidence>
<comment type="caution">
    <text evidence="10">The sequence shown here is derived from an EMBL/GenBank/DDBJ whole genome shotgun (WGS) entry which is preliminary data.</text>
</comment>
<feature type="transmembrane region" description="Helical" evidence="7">
    <location>
        <begin position="452"/>
        <end position="475"/>
    </location>
</feature>
<name>A0A0F9VIF9_9ZZZZ</name>
<dbReference type="PANTHER" id="PTHR30619:SF1">
    <property type="entry name" value="RECOMBINATION PROTEIN 2"/>
    <property type="match status" value="1"/>
</dbReference>
<feature type="transmembrane region" description="Helical" evidence="7">
    <location>
        <begin position="59"/>
        <end position="77"/>
    </location>
</feature>
<evidence type="ECO:0000259" key="9">
    <source>
        <dbReference type="Pfam" id="PF13567"/>
    </source>
</evidence>
<keyword evidence="3 7" id="KW-0812">Transmembrane</keyword>
<feature type="transmembrane region" description="Helical" evidence="7">
    <location>
        <begin position="481"/>
        <end position="506"/>
    </location>
</feature>
<dbReference type="NCBIfam" id="TIGR00360">
    <property type="entry name" value="ComEC_N-term"/>
    <property type="match status" value="1"/>
</dbReference>
<organism evidence="10">
    <name type="scientific">marine sediment metagenome</name>
    <dbReference type="NCBI Taxonomy" id="412755"/>
    <lineage>
        <taxon>unclassified sequences</taxon>
        <taxon>metagenomes</taxon>
        <taxon>ecological metagenomes</taxon>
    </lineage>
</organism>
<feature type="region of interest" description="Disordered" evidence="6">
    <location>
        <begin position="762"/>
        <end position="801"/>
    </location>
</feature>
<evidence type="ECO:0000256" key="7">
    <source>
        <dbReference type="SAM" id="Phobius"/>
    </source>
</evidence>
<dbReference type="AlphaFoldDB" id="A0A0F9VIF9"/>
<feature type="transmembrane region" description="Helical" evidence="7">
    <location>
        <begin position="518"/>
        <end position="538"/>
    </location>
</feature>
<evidence type="ECO:0000256" key="3">
    <source>
        <dbReference type="ARBA" id="ARBA00022692"/>
    </source>
</evidence>
<feature type="domain" description="DUF4131" evidence="9">
    <location>
        <begin position="83"/>
        <end position="227"/>
    </location>
</feature>
<keyword evidence="2" id="KW-1003">Cell membrane</keyword>